<organism evidence="6 7">
    <name type="scientific">Ancylobacter oerskovii</name>
    <dbReference type="NCBI Taxonomy" id="459519"/>
    <lineage>
        <taxon>Bacteria</taxon>
        <taxon>Pseudomonadati</taxon>
        <taxon>Pseudomonadota</taxon>
        <taxon>Alphaproteobacteria</taxon>
        <taxon>Hyphomicrobiales</taxon>
        <taxon>Xanthobacteraceae</taxon>
        <taxon>Ancylobacter</taxon>
    </lineage>
</organism>
<dbReference type="NCBIfam" id="NF006136">
    <property type="entry name" value="PRK08285.1"/>
    <property type="match status" value="1"/>
</dbReference>
<name>A0ABW4YS10_9HYPH</name>
<dbReference type="Pfam" id="PF02570">
    <property type="entry name" value="CbiC"/>
    <property type="match status" value="1"/>
</dbReference>
<dbReference type="EMBL" id="JBHUHD010000001">
    <property type="protein sequence ID" value="MFD2138889.1"/>
    <property type="molecule type" value="Genomic_DNA"/>
</dbReference>
<evidence type="ECO:0000259" key="5">
    <source>
        <dbReference type="Pfam" id="PF02570"/>
    </source>
</evidence>
<dbReference type="InterPro" id="IPR003722">
    <property type="entry name" value="Cbl_synth_CobH/CbiC"/>
</dbReference>
<proteinExistence type="inferred from homology"/>
<sequence>MRDDYIRDGNAIYERSFAIIREEAELGRFTPEEADVAVRMIHACGLVEAALAIDFAPGLVGAARRALAAGAPILCDAQMVAHGVTRARLPANNEVICTLRDPSVPGLAERLGTTRSAAALELWRDRMEGAVIAIGNAPTALFQLMEMLDAGAPRPAAILGIPVGFVGAAESKEALAAGDHGVPWLVVRGRLGGSAMTAAAINALARAGI</sequence>
<evidence type="ECO:0000256" key="3">
    <source>
        <dbReference type="ARBA" id="ARBA00022573"/>
    </source>
</evidence>
<gene>
    <name evidence="6" type="ORF">ACFSNC_00605</name>
</gene>
<evidence type="ECO:0000256" key="2">
    <source>
        <dbReference type="ARBA" id="ARBA00009774"/>
    </source>
</evidence>
<dbReference type="Proteomes" id="UP001597299">
    <property type="component" value="Unassembled WGS sequence"/>
</dbReference>
<dbReference type="InterPro" id="IPR036588">
    <property type="entry name" value="CobH/CbiC_sf"/>
</dbReference>
<evidence type="ECO:0000256" key="1">
    <source>
        <dbReference type="ARBA" id="ARBA00004953"/>
    </source>
</evidence>
<dbReference type="PANTHER" id="PTHR43588">
    <property type="entry name" value="COBALT-PRECORRIN-8 METHYLMUTASE"/>
    <property type="match status" value="1"/>
</dbReference>
<keyword evidence="7" id="KW-1185">Reference proteome</keyword>
<comment type="pathway">
    <text evidence="1">Cofactor biosynthesis; adenosylcobalamin biosynthesis.</text>
</comment>
<evidence type="ECO:0000313" key="6">
    <source>
        <dbReference type="EMBL" id="MFD2138889.1"/>
    </source>
</evidence>
<dbReference type="Gene3D" id="3.40.50.10230">
    <property type="entry name" value="Cobalamin biosynthesis CobH/CbiC, precorrin-8X methylmutase"/>
    <property type="match status" value="1"/>
</dbReference>
<dbReference type="RefSeq" id="WP_213356327.1">
    <property type="nucleotide sequence ID" value="NZ_JAHBGB010000044.1"/>
</dbReference>
<reference evidence="7" key="1">
    <citation type="journal article" date="2019" name="Int. J. Syst. Evol. Microbiol.">
        <title>The Global Catalogue of Microorganisms (GCM) 10K type strain sequencing project: providing services to taxonomists for standard genome sequencing and annotation.</title>
        <authorList>
            <consortium name="The Broad Institute Genomics Platform"/>
            <consortium name="The Broad Institute Genome Sequencing Center for Infectious Disease"/>
            <person name="Wu L."/>
            <person name="Ma J."/>
        </authorList>
    </citation>
    <scope>NUCLEOTIDE SEQUENCE [LARGE SCALE GENOMIC DNA]</scope>
    <source>
        <strain evidence="7">CCM 7435</strain>
    </source>
</reference>
<keyword evidence="3" id="KW-0169">Cobalamin biosynthesis</keyword>
<keyword evidence="4 6" id="KW-0413">Isomerase</keyword>
<dbReference type="PANTHER" id="PTHR43588:SF1">
    <property type="entry name" value="COBALT-PRECORRIN-8 METHYLMUTASE"/>
    <property type="match status" value="1"/>
</dbReference>
<comment type="caution">
    <text evidence="6">The sequence shown here is derived from an EMBL/GenBank/DDBJ whole genome shotgun (WGS) entry which is preliminary data.</text>
</comment>
<feature type="domain" description="Cobalamin biosynthesis precorrin-8X methylmutase CobH/CbiC" evidence="5">
    <location>
        <begin position="12"/>
        <end position="206"/>
    </location>
</feature>
<dbReference type="EC" id="5.4.99.61" evidence="6"/>
<dbReference type="GO" id="GO:0016993">
    <property type="term" value="F:precorrin-8X methylmutase activity"/>
    <property type="evidence" value="ECO:0007669"/>
    <property type="project" value="UniProtKB-EC"/>
</dbReference>
<dbReference type="SUPFAM" id="SSF63965">
    <property type="entry name" value="Precorrin-8X methylmutase CbiC/CobH"/>
    <property type="match status" value="1"/>
</dbReference>
<accession>A0ABW4YS10</accession>
<protein>
    <submittedName>
        <fullName evidence="6">Precorrin-8X methylmutase</fullName>
        <ecNumber evidence="6">5.4.99.61</ecNumber>
    </submittedName>
</protein>
<evidence type="ECO:0000256" key="4">
    <source>
        <dbReference type="ARBA" id="ARBA00023235"/>
    </source>
</evidence>
<evidence type="ECO:0000313" key="7">
    <source>
        <dbReference type="Proteomes" id="UP001597299"/>
    </source>
</evidence>
<comment type="similarity">
    <text evidence="2">Belongs to the CobH/CbiC family.</text>
</comment>